<accession>A0ABD4SKS9</accession>
<dbReference type="Proteomes" id="UP001201240">
    <property type="component" value="Unassembled WGS sequence"/>
</dbReference>
<evidence type="ECO:0000313" key="1">
    <source>
        <dbReference type="EMBL" id="MCF1349269.1"/>
    </source>
</evidence>
<organism evidence="1 2">
    <name type="scientific">Ureaplasma urealyticum</name>
    <name type="common">Ureaplasma urealyticum biotype 2</name>
    <dbReference type="NCBI Taxonomy" id="2130"/>
    <lineage>
        <taxon>Bacteria</taxon>
        <taxon>Bacillati</taxon>
        <taxon>Mycoplasmatota</taxon>
        <taxon>Mycoplasmoidales</taxon>
        <taxon>Mycoplasmoidaceae</taxon>
        <taxon>Ureaplasma</taxon>
    </lineage>
</organism>
<dbReference type="SUPFAM" id="SSF55729">
    <property type="entry name" value="Acyl-CoA N-acyltransferases (Nat)"/>
    <property type="match status" value="1"/>
</dbReference>
<dbReference type="PANTHER" id="PTHR41373">
    <property type="entry name" value="DUF2156 DOMAIN-CONTAINING PROTEIN"/>
    <property type="match status" value="1"/>
</dbReference>
<dbReference type="InterPro" id="IPR016732">
    <property type="entry name" value="UCP018688"/>
</dbReference>
<name>A0ABD4SKS9_UREUR</name>
<sequence>MLLNLQNVNLFWNIKDLKIHLEWIFYLSYKGYMYTKLTWNNYEIVEQIKENINPNQQLSALTLLLWSYYGYDIYFEYLKDENIVLFYARANEQLKLIENDNIANQFIDKFFIIFIYFNDEKYNWTTLIPIALKALKENFKNQSLLVASGIVYEDYLNDLLKFNHELVYTWYSNFIYETESLKYFRGKALQKKRNNLNFFIKNFKEDYEIIKYDSQIHLNKVCVFLKNWDIKNFINSKSMLVNSNCDLLSNTQNNPYFAGSILVKKSTNEIVGFTLVYIRPNIAEIIIEQTDRQIRGMYQYLLSQNLIINNVNNLLIDRQDGAWSDNISASKLSYQPKIITKRANILIKE</sequence>
<dbReference type="Gene3D" id="3.40.630.30">
    <property type="match status" value="1"/>
</dbReference>
<evidence type="ECO:0008006" key="3">
    <source>
        <dbReference type="Google" id="ProtNLM"/>
    </source>
</evidence>
<protein>
    <recommendedName>
        <fullName evidence="3">DUF2156 domain-containing protein</fullName>
    </recommendedName>
</protein>
<dbReference type="AlphaFoldDB" id="A0ABD4SKS9"/>
<dbReference type="EMBL" id="JAJBIS010000001">
    <property type="protein sequence ID" value="MCF1349269.1"/>
    <property type="molecule type" value="Genomic_DNA"/>
</dbReference>
<proteinExistence type="predicted"/>
<reference evidence="1 2" key="1">
    <citation type="submission" date="2021-10" db="EMBL/GenBank/DDBJ databases">
        <title>Sequencing the mobilome of antimicrobial resistant bacterial isolates spanning a range of GC content: The potential of a sustainable low cost, low infrastructure approach for surveillance with Oxford Nanopore sequencing.</title>
        <authorList>
            <person name="Sands K."/>
        </authorList>
    </citation>
    <scope>NUCLEOTIDE SEQUENCE [LARGE SCALE GENOMIC DNA]</scope>
    <source>
        <strain evidence="1 2">MIN-202</strain>
    </source>
</reference>
<comment type="caution">
    <text evidence="1">The sequence shown here is derived from an EMBL/GenBank/DDBJ whole genome shotgun (WGS) entry which is preliminary data.</text>
</comment>
<gene>
    <name evidence="1" type="ORF">LH652_03150</name>
</gene>
<evidence type="ECO:0000313" key="2">
    <source>
        <dbReference type="Proteomes" id="UP001201240"/>
    </source>
</evidence>
<dbReference type="InterPro" id="IPR016181">
    <property type="entry name" value="Acyl_CoA_acyltransferase"/>
</dbReference>
<dbReference type="PANTHER" id="PTHR41373:SF1">
    <property type="entry name" value="PHOSPHATIDYLGLYCEROL LYSYLTRANSFERASE C-TERMINAL DOMAIN-CONTAINING PROTEIN"/>
    <property type="match status" value="1"/>
</dbReference>